<organism evidence="1 2">
    <name type="scientific">Pandoraea oxalativorans</name>
    <dbReference type="NCBI Taxonomy" id="573737"/>
    <lineage>
        <taxon>Bacteria</taxon>
        <taxon>Pseudomonadati</taxon>
        <taxon>Pseudomonadota</taxon>
        <taxon>Betaproteobacteria</taxon>
        <taxon>Burkholderiales</taxon>
        <taxon>Burkholderiaceae</taxon>
        <taxon>Pandoraea</taxon>
    </lineage>
</organism>
<dbReference type="HOGENOM" id="CLU_2937381_0_0_4"/>
<dbReference type="AlphaFoldDB" id="A0A0E3U8Q4"/>
<dbReference type="EMBL" id="CP011253">
    <property type="protein sequence ID" value="AKC71528.1"/>
    <property type="molecule type" value="Genomic_DNA"/>
</dbReference>
<proteinExistence type="predicted"/>
<sequence>MVWGSPRVQSPQVTLDVSANVPVRVQLMTGESAVVRQRSNRQIPAGYAQSVGIKPKKVIG</sequence>
<name>A0A0E3U8Q4_9BURK</name>
<dbReference type="Proteomes" id="UP000035050">
    <property type="component" value="Chromosome"/>
</dbReference>
<dbReference type="KEGG" id="pox:MB84_21785"/>
<gene>
    <name evidence="1" type="ORF">MB84_21785</name>
</gene>
<reference evidence="1" key="1">
    <citation type="submission" date="2016-06" db="EMBL/GenBank/DDBJ databases">
        <title>Pandoraea oxalativorans DSM 23570 Genome Sequencing.</title>
        <authorList>
            <person name="Ee R."/>
            <person name="Lim Y.-L."/>
            <person name="Yong D."/>
            <person name="Yin W.-F."/>
            <person name="Chan K.-G."/>
        </authorList>
    </citation>
    <scope>NUCLEOTIDE SEQUENCE</scope>
    <source>
        <strain evidence="1">DSM 23570</strain>
    </source>
</reference>
<keyword evidence="2" id="KW-1185">Reference proteome</keyword>
<protein>
    <submittedName>
        <fullName evidence="1">Uncharacterized protein</fullName>
    </submittedName>
</protein>
<evidence type="ECO:0000313" key="2">
    <source>
        <dbReference type="Proteomes" id="UP000035050"/>
    </source>
</evidence>
<dbReference type="PATRIC" id="fig|573737.6.peg.118"/>
<evidence type="ECO:0000313" key="1">
    <source>
        <dbReference type="EMBL" id="AKC71528.1"/>
    </source>
</evidence>
<accession>A0A0E3U8Q4</accession>